<dbReference type="AlphaFoldDB" id="A0AAV4YA65"/>
<protein>
    <submittedName>
        <fullName evidence="1">Uncharacterized protein</fullName>
    </submittedName>
</protein>
<comment type="caution">
    <text evidence="1">The sequence shown here is derived from an EMBL/GenBank/DDBJ whole genome shotgun (WGS) entry which is preliminary data.</text>
</comment>
<proteinExistence type="predicted"/>
<evidence type="ECO:0000313" key="2">
    <source>
        <dbReference type="Proteomes" id="UP001054945"/>
    </source>
</evidence>
<evidence type="ECO:0000313" key="1">
    <source>
        <dbReference type="EMBL" id="GIZ04008.1"/>
    </source>
</evidence>
<organism evidence="1 2">
    <name type="scientific">Caerostris extrusa</name>
    <name type="common">Bark spider</name>
    <name type="synonym">Caerostris bankana</name>
    <dbReference type="NCBI Taxonomy" id="172846"/>
    <lineage>
        <taxon>Eukaryota</taxon>
        <taxon>Metazoa</taxon>
        <taxon>Ecdysozoa</taxon>
        <taxon>Arthropoda</taxon>
        <taxon>Chelicerata</taxon>
        <taxon>Arachnida</taxon>
        <taxon>Araneae</taxon>
        <taxon>Araneomorphae</taxon>
        <taxon>Entelegynae</taxon>
        <taxon>Araneoidea</taxon>
        <taxon>Araneidae</taxon>
        <taxon>Caerostris</taxon>
    </lineage>
</organism>
<keyword evidence="2" id="KW-1185">Reference proteome</keyword>
<dbReference type="EMBL" id="BPLR01001678">
    <property type="protein sequence ID" value="GIZ04008.1"/>
    <property type="molecule type" value="Genomic_DNA"/>
</dbReference>
<gene>
    <name evidence="1" type="ORF">CEXT_217281</name>
</gene>
<sequence>MGKKVNGRIHPCEKAHFLSSSLLKCSQSIDCRGDLVVGSVCLLEGKKRDECSVVMHRTRKGFSIAINHFFNDMHALSLDGLLSSFSGLFKQGESSFLFLLFH</sequence>
<dbReference type="Proteomes" id="UP001054945">
    <property type="component" value="Unassembled WGS sequence"/>
</dbReference>
<accession>A0AAV4YA65</accession>
<name>A0AAV4YA65_CAEEX</name>
<reference evidence="1 2" key="1">
    <citation type="submission" date="2021-06" db="EMBL/GenBank/DDBJ databases">
        <title>Caerostris extrusa draft genome.</title>
        <authorList>
            <person name="Kono N."/>
            <person name="Arakawa K."/>
        </authorList>
    </citation>
    <scope>NUCLEOTIDE SEQUENCE [LARGE SCALE GENOMIC DNA]</scope>
</reference>